<keyword evidence="3" id="KW-1185">Reference proteome</keyword>
<evidence type="ECO:0000313" key="3">
    <source>
        <dbReference type="Proteomes" id="UP000001072"/>
    </source>
</evidence>
<protein>
    <recommendedName>
        <fullName evidence="4">Secreted protein</fullName>
    </recommendedName>
</protein>
<feature type="chain" id="PRO_5003314970" description="Secreted protein" evidence="1">
    <location>
        <begin position="23"/>
        <end position="156"/>
    </location>
</feature>
<dbReference type="HOGENOM" id="CLU_1687017_0_0_1"/>
<dbReference type="AlphaFoldDB" id="F4RB76"/>
<dbReference type="VEuPathDB" id="FungiDB:MELLADRAFT_60448"/>
<accession>F4RB76</accession>
<dbReference type="KEGG" id="mlr:MELLADRAFT_60448"/>
<sequence>MFSKLLSMIAILAVLYLQQAACLPNPQYQYPPYAPPTQGGYYPPISTQPIFPPAPPPRTASPSWQSKLRCSGQYNGLDYNDCQNAFKGLIDQSFPGVTPVSSIMIRINKVVPLRYLTVAFQEDSLFSEVDVVKPNDDNVHEFFDFSNDLTNYSNTL</sequence>
<dbReference type="Proteomes" id="UP000001072">
    <property type="component" value="Unassembled WGS sequence"/>
</dbReference>
<feature type="signal peptide" evidence="1">
    <location>
        <begin position="1"/>
        <end position="22"/>
    </location>
</feature>
<organism evidence="3">
    <name type="scientific">Melampsora larici-populina (strain 98AG31 / pathotype 3-4-7)</name>
    <name type="common">Poplar leaf rust fungus</name>
    <dbReference type="NCBI Taxonomy" id="747676"/>
    <lineage>
        <taxon>Eukaryota</taxon>
        <taxon>Fungi</taxon>
        <taxon>Dikarya</taxon>
        <taxon>Basidiomycota</taxon>
        <taxon>Pucciniomycotina</taxon>
        <taxon>Pucciniomycetes</taxon>
        <taxon>Pucciniales</taxon>
        <taxon>Melampsoraceae</taxon>
        <taxon>Melampsora</taxon>
    </lineage>
</organism>
<dbReference type="GeneID" id="18929548"/>
<evidence type="ECO:0000313" key="2">
    <source>
        <dbReference type="EMBL" id="EGG10031.1"/>
    </source>
</evidence>
<proteinExistence type="predicted"/>
<dbReference type="RefSeq" id="XP_007406332.1">
    <property type="nucleotide sequence ID" value="XM_007406270.1"/>
</dbReference>
<dbReference type="EMBL" id="GL883095">
    <property type="protein sequence ID" value="EGG10031.1"/>
    <property type="molecule type" value="Genomic_DNA"/>
</dbReference>
<evidence type="ECO:0000256" key="1">
    <source>
        <dbReference type="SAM" id="SignalP"/>
    </source>
</evidence>
<evidence type="ECO:0008006" key="4">
    <source>
        <dbReference type="Google" id="ProtNLM"/>
    </source>
</evidence>
<dbReference type="InParanoid" id="F4RB76"/>
<reference evidence="3" key="1">
    <citation type="journal article" date="2011" name="Proc. Natl. Acad. Sci. U.S.A.">
        <title>Obligate biotrophy features unraveled by the genomic analysis of rust fungi.</title>
        <authorList>
            <person name="Duplessis S."/>
            <person name="Cuomo C.A."/>
            <person name="Lin Y.-C."/>
            <person name="Aerts A."/>
            <person name="Tisserant E."/>
            <person name="Veneault-Fourrey C."/>
            <person name="Joly D.L."/>
            <person name="Hacquard S."/>
            <person name="Amselem J."/>
            <person name="Cantarel B.L."/>
            <person name="Chiu R."/>
            <person name="Coutinho P.M."/>
            <person name="Feau N."/>
            <person name="Field M."/>
            <person name="Frey P."/>
            <person name="Gelhaye E."/>
            <person name="Goldberg J."/>
            <person name="Grabherr M.G."/>
            <person name="Kodira C.D."/>
            <person name="Kohler A."/>
            <person name="Kuees U."/>
            <person name="Lindquist E.A."/>
            <person name="Lucas S.M."/>
            <person name="Mago R."/>
            <person name="Mauceli E."/>
            <person name="Morin E."/>
            <person name="Murat C."/>
            <person name="Pangilinan J.L."/>
            <person name="Park R."/>
            <person name="Pearson M."/>
            <person name="Quesneville H."/>
            <person name="Rouhier N."/>
            <person name="Sakthikumar S."/>
            <person name="Salamov A.A."/>
            <person name="Schmutz J."/>
            <person name="Selles B."/>
            <person name="Shapiro H."/>
            <person name="Tanguay P."/>
            <person name="Tuskan G.A."/>
            <person name="Henrissat B."/>
            <person name="Van de Peer Y."/>
            <person name="Rouze P."/>
            <person name="Ellis J.G."/>
            <person name="Dodds P.N."/>
            <person name="Schein J.E."/>
            <person name="Zhong S."/>
            <person name="Hamelin R.C."/>
            <person name="Grigoriev I.V."/>
            <person name="Szabo L.J."/>
            <person name="Martin F."/>
        </authorList>
    </citation>
    <scope>NUCLEOTIDE SEQUENCE [LARGE SCALE GENOMIC DNA]</scope>
    <source>
        <strain evidence="3">98AG31 / pathotype 3-4-7</strain>
    </source>
</reference>
<keyword evidence="1" id="KW-0732">Signal</keyword>
<gene>
    <name evidence="2" type="ORF">MELLADRAFT_60448</name>
</gene>
<name>F4RB76_MELLP</name>